<proteinExistence type="inferred from homology"/>
<evidence type="ECO:0000256" key="2">
    <source>
        <dbReference type="ARBA" id="ARBA00022112"/>
    </source>
</evidence>
<keyword evidence="3" id="KW-0479">Metal-binding</keyword>
<evidence type="ECO:0000313" key="4">
    <source>
        <dbReference type="EMBL" id="MCQ4840502.1"/>
    </source>
</evidence>
<dbReference type="NCBIfam" id="TIGR00486">
    <property type="entry name" value="YbgI_SA1388"/>
    <property type="match status" value="1"/>
</dbReference>
<dbReference type="InterPro" id="IPR002678">
    <property type="entry name" value="DUF34/NIF3"/>
</dbReference>
<dbReference type="Gene3D" id="3.40.1390.30">
    <property type="entry name" value="NIF3 (NGG1p interacting factor 3)-like"/>
    <property type="match status" value="2"/>
</dbReference>
<dbReference type="GeneID" id="90531879"/>
<accession>A0ABT1S0N6</accession>
<keyword evidence="5" id="KW-1185">Reference proteome</keyword>
<gene>
    <name evidence="4" type="ORF">NE695_11320</name>
</gene>
<evidence type="ECO:0000313" key="5">
    <source>
        <dbReference type="Proteomes" id="UP001524473"/>
    </source>
</evidence>
<dbReference type="Pfam" id="PF01784">
    <property type="entry name" value="DUF34_NIF3"/>
    <property type="match status" value="1"/>
</dbReference>
<reference evidence="4 5" key="1">
    <citation type="submission" date="2022-06" db="EMBL/GenBank/DDBJ databases">
        <title>Isolation of gut microbiota from human fecal samples.</title>
        <authorList>
            <person name="Pamer E.G."/>
            <person name="Barat B."/>
            <person name="Waligurski E."/>
            <person name="Medina S."/>
            <person name="Paddock L."/>
            <person name="Mostad J."/>
        </authorList>
    </citation>
    <scope>NUCLEOTIDE SEQUENCE [LARGE SCALE GENOMIC DNA]</scope>
    <source>
        <strain evidence="4 5">DFI.9.73</strain>
    </source>
</reference>
<protein>
    <recommendedName>
        <fullName evidence="2">GTP cyclohydrolase 1 type 2 homolog</fullName>
    </recommendedName>
</protein>
<dbReference type="Proteomes" id="UP001524473">
    <property type="component" value="Unassembled WGS sequence"/>
</dbReference>
<evidence type="ECO:0000256" key="3">
    <source>
        <dbReference type="ARBA" id="ARBA00022723"/>
    </source>
</evidence>
<dbReference type="InterPro" id="IPR036069">
    <property type="entry name" value="DUF34/NIF3_sf"/>
</dbReference>
<comment type="caution">
    <text evidence="4">The sequence shown here is derived from an EMBL/GenBank/DDBJ whole genome shotgun (WGS) entry which is preliminary data.</text>
</comment>
<evidence type="ECO:0000256" key="1">
    <source>
        <dbReference type="ARBA" id="ARBA00006964"/>
    </source>
</evidence>
<dbReference type="RefSeq" id="WP_066862444.1">
    <property type="nucleotide sequence ID" value="NZ_CABKVV010000013.1"/>
</dbReference>
<dbReference type="EMBL" id="JANFZH010000024">
    <property type="protein sequence ID" value="MCQ4840502.1"/>
    <property type="molecule type" value="Genomic_DNA"/>
</dbReference>
<dbReference type="PANTHER" id="PTHR13799">
    <property type="entry name" value="NGG1 INTERACTING FACTOR 3"/>
    <property type="match status" value="1"/>
</dbReference>
<organism evidence="4 5">
    <name type="scientific">Neglectibacter timonensis</name>
    <dbReference type="NCBI Taxonomy" id="1776382"/>
    <lineage>
        <taxon>Bacteria</taxon>
        <taxon>Bacillati</taxon>
        <taxon>Bacillota</taxon>
        <taxon>Clostridia</taxon>
        <taxon>Eubacteriales</taxon>
        <taxon>Oscillospiraceae</taxon>
        <taxon>Neglectibacter</taxon>
    </lineage>
</organism>
<sequence length="255" mass="27567">MAEIGSIYDAIDLIAPFDSALDFDNVGLLVGDKKEKTDRVLLTLDITRKVVEEACSLEVKLIVSHHPVIFHPLRSLNSADIPYLLAEKGIAALCCHTNLDLSPAFGTNTALAAALGLREFTPAEDAGRNAAVFCGELEQPMEPDEFAGYVKEKLKASGLKYHPGSRLVRRVFLCSGAGGEGLSFAAAQGADAFVTGELKHHEALEAAVRGITAVEAGHYETERPVVPFLAAYLQKKFPNVEFICSSAEQPPMRWK</sequence>
<dbReference type="SUPFAM" id="SSF102705">
    <property type="entry name" value="NIF3 (NGG1p interacting factor 3)-like"/>
    <property type="match status" value="1"/>
</dbReference>
<name>A0ABT1S0N6_9FIRM</name>
<comment type="similarity">
    <text evidence="1">Belongs to the GTP cyclohydrolase I type 2/NIF3 family.</text>
</comment>
<dbReference type="PANTHER" id="PTHR13799:SF14">
    <property type="entry name" value="GTP CYCLOHYDROLASE 1 TYPE 2 HOMOLOG"/>
    <property type="match status" value="1"/>
</dbReference>